<reference evidence="2" key="1">
    <citation type="journal article" date="2014" name="Int. J. Syst. Evol. Microbiol.">
        <title>Complete genome sequence of Corynebacterium casei LMG S-19264T (=DSM 44701T), isolated from a smear-ripened cheese.</title>
        <authorList>
            <consortium name="US DOE Joint Genome Institute (JGI-PGF)"/>
            <person name="Walter F."/>
            <person name="Albersmeier A."/>
            <person name="Kalinowski J."/>
            <person name="Ruckert C."/>
        </authorList>
    </citation>
    <scope>NUCLEOTIDE SEQUENCE</scope>
    <source>
        <strain evidence="2">KCTC 32513</strain>
    </source>
</reference>
<reference evidence="2" key="2">
    <citation type="submission" date="2020-09" db="EMBL/GenBank/DDBJ databases">
        <authorList>
            <person name="Sun Q."/>
            <person name="Kim S."/>
        </authorList>
    </citation>
    <scope>NUCLEOTIDE SEQUENCE</scope>
    <source>
        <strain evidence="2">KCTC 32513</strain>
    </source>
</reference>
<evidence type="ECO:0000256" key="1">
    <source>
        <dbReference type="SAM" id="Phobius"/>
    </source>
</evidence>
<dbReference type="AlphaFoldDB" id="A0A8J3CRF9"/>
<keyword evidence="1" id="KW-1133">Transmembrane helix</keyword>
<dbReference type="Proteomes" id="UP000634004">
    <property type="component" value="Unassembled WGS sequence"/>
</dbReference>
<keyword evidence="1" id="KW-0812">Transmembrane</keyword>
<sequence>MDMNSGTRFAVLRLIPVFVLVAVAFGLQYGVGLDRLPSAGLGLIAAIAARLALMRVWK</sequence>
<organism evidence="2 3">
    <name type="scientific">Algimonas arctica</name>
    <dbReference type="NCBI Taxonomy" id="1479486"/>
    <lineage>
        <taxon>Bacteria</taxon>
        <taxon>Pseudomonadati</taxon>
        <taxon>Pseudomonadota</taxon>
        <taxon>Alphaproteobacteria</taxon>
        <taxon>Maricaulales</taxon>
        <taxon>Robiginitomaculaceae</taxon>
        <taxon>Algimonas</taxon>
    </lineage>
</organism>
<evidence type="ECO:0000313" key="3">
    <source>
        <dbReference type="Proteomes" id="UP000634004"/>
    </source>
</evidence>
<keyword evidence="1" id="KW-0472">Membrane</keyword>
<evidence type="ECO:0000313" key="2">
    <source>
        <dbReference type="EMBL" id="GHA89871.1"/>
    </source>
</evidence>
<name>A0A8J3CRF9_9PROT</name>
<dbReference type="EMBL" id="BMZH01000003">
    <property type="protein sequence ID" value="GHA89871.1"/>
    <property type="molecule type" value="Genomic_DNA"/>
</dbReference>
<proteinExistence type="predicted"/>
<comment type="caution">
    <text evidence="2">The sequence shown here is derived from an EMBL/GenBank/DDBJ whole genome shotgun (WGS) entry which is preliminary data.</text>
</comment>
<accession>A0A8J3CRF9</accession>
<protein>
    <submittedName>
        <fullName evidence="2">Uncharacterized protein</fullName>
    </submittedName>
</protein>
<gene>
    <name evidence="2" type="ORF">GCM10009069_11280</name>
</gene>
<feature type="transmembrane region" description="Helical" evidence="1">
    <location>
        <begin position="36"/>
        <end position="53"/>
    </location>
</feature>
<keyword evidence="3" id="KW-1185">Reference proteome</keyword>
<feature type="transmembrane region" description="Helical" evidence="1">
    <location>
        <begin position="12"/>
        <end position="30"/>
    </location>
</feature>